<evidence type="ECO:0000256" key="3">
    <source>
        <dbReference type="ARBA" id="ARBA00022679"/>
    </source>
</evidence>
<protein>
    <recommendedName>
        <fullName evidence="1">non-specific serine/threonine protein kinase</fullName>
        <ecNumber evidence="1">2.7.11.1</ecNumber>
    </recommendedName>
</protein>
<keyword evidence="13" id="KW-1185">Reference proteome</keyword>
<gene>
    <name evidence="12" type="ORF">SAMN05421748_123177</name>
</gene>
<dbReference type="EMBL" id="OBDY01000023">
    <property type="protein sequence ID" value="SNY62570.1"/>
    <property type="molecule type" value="Genomic_DNA"/>
</dbReference>
<evidence type="ECO:0000256" key="5">
    <source>
        <dbReference type="ARBA" id="ARBA00022777"/>
    </source>
</evidence>
<dbReference type="GO" id="GO:0005524">
    <property type="term" value="F:ATP binding"/>
    <property type="evidence" value="ECO:0007669"/>
    <property type="project" value="UniProtKB-UniRule"/>
</dbReference>
<dbReference type="GO" id="GO:0004674">
    <property type="term" value="F:protein serine/threonine kinase activity"/>
    <property type="evidence" value="ECO:0007669"/>
    <property type="project" value="UniProtKB-KW"/>
</dbReference>
<evidence type="ECO:0000256" key="8">
    <source>
        <dbReference type="ARBA" id="ARBA00048679"/>
    </source>
</evidence>
<keyword evidence="3" id="KW-0808">Transferase</keyword>
<evidence type="ECO:0000256" key="7">
    <source>
        <dbReference type="ARBA" id="ARBA00047899"/>
    </source>
</evidence>
<evidence type="ECO:0000256" key="10">
    <source>
        <dbReference type="SAM" id="MobiDB-lite"/>
    </source>
</evidence>
<dbReference type="SMART" id="SM00637">
    <property type="entry name" value="CBD_II"/>
    <property type="match status" value="1"/>
</dbReference>
<evidence type="ECO:0000256" key="1">
    <source>
        <dbReference type="ARBA" id="ARBA00012513"/>
    </source>
</evidence>
<comment type="catalytic activity">
    <reaction evidence="8">
        <text>L-seryl-[protein] + ATP = O-phospho-L-seryl-[protein] + ADP + H(+)</text>
        <dbReference type="Rhea" id="RHEA:17989"/>
        <dbReference type="Rhea" id="RHEA-COMP:9863"/>
        <dbReference type="Rhea" id="RHEA-COMP:11604"/>
        <dbReference type="ChEBI" id="CHEBI:15378"/>
        <dbReference type="ChEBI" id="CHEBI:29999"/>
        <dbReference type="ChEBI" id="CHEBI:30616"/>
        <dbReference type="ChEBI" id="CHEBI:83421"/>
        <dbReference type="ChEBI" id="CHEBI:456216"/>
        <dbReference type="EC" id="2.7.11.1"/>
    </reaction>
</comment>
<evidence type="ECO:0000259" key="11">
    <source>
        <dbReference type="PROSITE" id="PS50011"/>
    </source>
</evidence>
<comment type="catalytic activity">
    <reaction evidence="7">
        <text>L-threonyl-[protein] + ATP = O-phospho-L-threonyl-[protein] + ADP + H(+)</text>
        <dbReference type="Rhea" id="RHEA:46608"/>
        <dbReference type="Rhea" id="RHEA-COMP:11060"/>
        <dbReference type="Rhea" id="RHEA-COMP:11605"/>
        <dbReference type="ChEBI" id="CHEBI:15378"/>
        <dbReference type="ChEBI" id="CHEBI:30013"/>
        <dbReference type="ChEBI" id="CHEBI:30616"/>
        <dbReference type="ChEBI" id="CHEBI:61977"/>
        <dbReference type="ChEBI" id="CHEBI:456216"/>
        <dbReference type="EC" id="2.7.11.1"/>
    </reaction>
</comment>
<dbReference type="PROSITE" id="PS00109">
    <property type="entry name" value="PROTEIN_KINASE_TYR"/>
    <property type="match status" value="1"/>
</dbReference>
<proteinExistence type="predicted"/>
<evidence type="ECO:0000256" key="6">
    <source>
        <dbReference type="ARBA" id="ARBA00022840"/>
    </source>
</evidence>
<dbReference type="PANTHER" id="PTHR43289">
    <property type="entry name" value="MITOGEN-ACTIVATED PROTEIN KINASE KINASE KINASE 20-RELATED"/>
    <property type="match status" value="1"/>
</dbReference>
<feature type="compositionally biased region" description="Basic and acidic residues" evidence="10">
    <location>
        <begin position="344"/>
        <end position="387"/>
    </location>
</feature>
<keyword evidence="2 12" id="KW-0723">Serine/threonine-protein kinase</keyword>
<keyword evidence="5 12" id="KW-0418">Kinase</keyword>
<dbReference type="PROSITE" id="PS00107">
    <property type="entry name" value="PROTEIN_KINASE_ATP"/>
    <property type="match status" value="1"/>
</dbReference>
<dbReference type="EC" id="2.7.11.1" evidence="1"/>
<evidence type="ECO:0000313" key="12">
    <source>
        <dbReference type="EMBL" id="SNY62570.1"/>
    </source>
</evidence>
<reference evidence="12 13" key="1">
    <citation type="submission" date="2017-09" db="EMBL/GenBank/DDBJ databases">
        <authorList>
            <person name="Ehlers B."/>
            <person name="Leendertz F.H."/>
        </authorList>
    </citation>
    <scope>NUCLEOTIDE SEQUENCE [LARGE SCALE GENOMIC DNA]</scope>
    <source>
        <strain evidence="12 13">CGMCC 4.6857</strain>
    </source>
</reference>
<feature type="domain" description="Protein kinase" evidence="11">
    <location>
        <begin position="19"/>
        <end position="278"/>
    </location>
</feature>
<dbReference type="Pfam" id="PF00069">
    <property type="entry name" value="Pkinase"/>
    <property type="match status" value="1"/>
</dbReference>
<feature type="binding site" evidence="9">
    <location>
        <position position="48"/>
    </location>
    <ligand>
        <name>ATP</name>
        <dbReference type="ChEBI" id="CHEBI:30616"/>
    </ligand>
</feature>
<keyword evidence="6 9" id="KW-0067">ATP-binding</keyword>
<dbReference type="InterPro" id="IPR001919">
    <property type="entry name" value="CBD2"/>
</dbReference>
<organism evidence="12 13">
    <name type="scientific">Paractinoplanes atraurantiacus</name>
    <dbReference type="NCBI Taxonomy" id="1036182"/>
    <lineage>
        <taxon>Bacteria</taxon>
        <taxon>Bacillati</taxon>
        <taxon>Actinomycetota</taxon>
        <taxon>Actinomycetes</taxon>
        <taxon>Micromonosporales</taxon>
        <taxon>Micromonosporaceae</taxon>
        <taxon>Paractinoplanes</taxon>
    </lineage>
</organism>
<dbReference type="SUPFAM" id="SSF49384">
    <property type="entry name" value="Carbohydrate-binding domain"/>
    <property type="match status" value="1"/>
</dbReference>
<dbReference type="Gene3D" id="2.60.40.290">
    <property type="match status" value="1"/>
</dbReference>
<dbReference type="GO" id="GO:0005975">
    <property type="term" value="P:carbohydrate metabolic process"/>
    <property type="evidence" value="ECO:0007669"/>
    <property type="project" value="InterPro"/>
</dbReference>
<sequence>MGRTERNGQDDSLRIAERYRLVEKLGSGGMSEVWRGFDETLGRSVAVKVLSPKLAEDQSFRDRLRQEALAAARLCHPHITGVYDFGESALDDRITVPFVVMELNDGESVAARVARQGPLSWRDAVGVAVEVASALATAHARGVVHRDVTPANVMLTGAGAKVVDFGISAIVGQRDAAPDGSLLGTPAYLAPERLGGSQVSASADVYALGLLLYRSLTGRLPWPAETTADALRAHLYADPEPLPTLPGMPPAIADLCMRCLTKSPEDRPGAAEVAHALAAIIGVQAVIPALPQRSSDSPATVRGSAPHPMTARPSKGRPALDHPATNRPASDHPASGRTTAKGPVGERPEVELPEVERPEGKRPEGERPEGERPERERPEGKRPEAEHAAACSETSADLSGLGPTGPIVPPRAAPTEHTPAAPGRSWLAYLKPEGRPSLKVLRLRARLKIGAALRRSPQPLGDGLFAGGGLRRPELRRSAGGRNRLQAGAVTLAVLAAAGISWATTRDTPDVREAQAAGAGVVAAGPAEVTCSVRYQLRTDSGSAYVARLTVSTSETGAEWRLQFSYPGTQRLTSVPKTVTQKGQRVTAKGSGKQQSFTLRGEYRDYNPLPLTFSVDDKKCQAEVLGSTPASRRDRTPAEDHDETEQAEAVAAEKSHGQGGGSPKRRKEGTPQKKAGARNPAPTPKVTTTAPASPPPLGRKGTGYSLAL</sequence>
<dbReference type="Gene3D" id="1.10.510.10">
    <property type="entry name" value="Transferase(Phosphotransferase) domain 1"/>
    <property type="match status" value="1"/>
</dbReference>
<feature type="region of interest" description="Disordered" evidence="10">
    <location>
        <begin position="624"/>
        <end position="708"/>
    </location>
</feature>
<evidence type="ECO:0000256" key="9">
    <source>
        <dbReference type="PROSITE-ProRule" id="PRU10141"/>
    </source>
</evidence>
<dbReference type="Proteomes" id="UP000219612">
    <property type="component" value="Unassembled WGS sequence"/>
</dbReference>
<dbReference type="InterPro" id="IPR011009">
    <property type="entry name" value="Kinase-like_dom_sf"/>
</dbReference>
<dbReference type="GO" id="GO:0004553">
    <property type="term" value="F:hydrolase activity, hydrolyzing O-glycosyl compounds"/>
    <property type="evidence" value="ECO:0007669"/>
    <property type="project" value="InterPro"/>
</dbReference>
<dbReference type="InterPro" id="IPR017441">
    <property type="entry name" value="Protein_kinase_ATP_BS"/>
</dbReference>
<dbReference type="AlphaFoldDB" id="A0A285JQI1"/>
<dbReference type="PROSITE" id="PS50011">
    <property type="entry name" value="PROTEIN_KINASE_DOM"/>
    <property type="match status" value="1"/>
</dbReference>
<name>A0A285JQI1_9ACTN</name>
<keyword evidence="4 9" id="KW-0547">Nucleotide-binding</keyword>
<dbReference type="InterPro" id="IPR000719">
    <property type="entry name" value="Prot_kinase_dom"/>
</dbReference>
<dbReference type="SUPFAM" id="SSF56112">
    <property type="entry name" value="Protein kinase-like (PK-like)"/>
    <property type="match status" value="1"/>
</dbReference>
<accession>A0A285JQI1</accession>
<dbReference type="InterPro" id="IPR012291">
    <property type="entry name" value="CBM2_carb-bd_dom_sf"/>
</dbReference>
<dbReference type="FunFam" id="3.30.200.20:FF:000035">
    <property type="entry name" value="Serine/threonine protein kinase Stk1"/>
    <property type="match status" value="1"/>
</dbReference>
<dbReference type="InterPro" id="IPR008965">
    <property type="entry name" value="CBM2/CBM3_carb-bd_dom_sf"/>
</dbReference>
<dbReference type="Gene3D" id="3.30.200.20">
    <property type="entry name" value="Phosphorylase Kinase, domain 1"/>
    <property type="match status" value="1"/>
</dbReference>
<dbReference type="InterPro" id="IPR008266">
    <property type="entry name" value="Tyr_kinase_AS"/>
</dbReference>
<evidence type="ECO:0000256" key="2">
    <source>
        <dbReference type="ARBA" id="ARBA00022527"/>
    </source>
</evidence>
<evidence type="ECO:0000313" key="13">
    <source>
        <dbReference type="Proteomes" id="UP000219612"/>
    </source>
</evidence>
<feature type="region of interest" description="Disordered" evidence="10">
    <location>
        <begin position="292"/>
        <end position="422"/>
    </location>
</feature>
<dbReference type="PANTHER" id="PTHR43289:SF6">
    <property type="entry name" value="SERINE_THREONINE-PROTEIN KINASE NEKL-3"/>
    <property type="match status" value="1"/>
</dbReference>
<dbReference type="GO" id="GO:0030247">
    <property type="term" value="F:polysaccharide binding"/>
    <property type="evidence" value="ECO:0007669"/>
    <property type="project" value="InterPro"/>
</dbReference>
<feature type="region of interest" description="Disordered" evidence="10">
    <location>
        <begin position="578"/>
        <end position="601"/>
    </location>
</feature>
<dbReference type="RefSeq" id="WP_097326675.1">
    <property type="nucleotide sequence ID" value="NZ_OBDY01000023.1"/>
</dbReference>
<dbReference type="CDD" id="cd14014">
    <property type="entry name" value="STKc_PknB_like"/>
    <property type="match status" value="1"/>
</dbReference>
<evidence type="ECO:0000256" key="4">
    <source>
        <dbReference type="ARBA" id="ARBA00022741"/>
    </source>
</evidence>